<feature type="transmembrane region" description="Helical" evidence="1">
    <location>
        <begin position="22"/>
        <end position="42"/>
    </location>
</feature>
<accession>A0AAW5UR26</accession>
<reference evidence="2" key="1">
    <citation type="submission" date="2022-11" db="EMBL/GenBank/DDBJ databases">
        <title>Genomic repertoires linked with pathogenic potency of arthritogenic Prevotella copri isolated from the gut of rheumatoid arthritis patients.</title>
        <authorList>
            <person name="Nii T."/>
            <person name="Maeda Y."/>
            <person name="Motooka D."/>
            <person name="Naito M."/>
            <person name="Matsumoto Y."/>
            <person name="Ogawa T."/>
            <person name="Oguro-Igashira E."/>
            <person name="Kishikawa T."/>
            <person name="Yamashita M."/>
            <person name="Koizumi S."/>
            <person name="Kurakawa T."/>
            <person name="Okumura R."/>
            <person name="Kayama H."/>
            <person name="Murakami M."/>
            <person name="Sakaguchi T."/>
            <person name="Das B."/>
            <person name="Nakamura S."/>
            <person name="Okada Y."/>
            <person name="Kumanogoh A."/>
            <person name="Takeda K."/>
        </authorList>
    </citation>
    <scope>NUCLEOTIDE SEQUENCE</scope>
    <source>
        <strain evidence="2">H012_8</strain>
    </source>
</reference>
<sequence>AGCPLIGVCLPSLGIYESPIHINGYQTLLLLMLCFPWVVGWVRSQGWQPDNSPKAAAMWAKFAMEKQGRMKGYGMDYSMKIVKEIYKSQVYCVKNKTFINFALENRR</sequence>
<keyword evidence="1" id="KW-0472">Membrane</keyword>
<comment type="caution">
    <text evidence="2">The sequence shown here is derived from an EMBL/GenBank/DDBJ whole genome shotgun (WGS) entry which is preliminary data.</text>
</comment>
<dbReference type="Proteomes" id="UP001209168">
    <property type="component" value="Unassembled WGS sequence"/>
</dbReference>
<organism evidence="2 3">
    <name type="scientific">Segatella copri</name>
    <dbReference type="NCBI Taxonomy" id="165179"/>
    <lineage>
        <taxon>Bacteria</taxon>
        <taxon>Pseudomonadati</taxon>
        <taxon>Bacteroidota</taxon>
        <taxon>Bacteroidia</taxon>
        <taxon>Bacteroidales</taxon>
        <taxon>Prevotellaceae</taxon>
        <taxon>Segatella</taxon>
    </lineage>
</organism>
<evidence type="ECO:0000313" key="2">
    <source>
        <dbReference type="EMBL" id="MCW4157176.1"/>
    </source>
</evidence>
<evidence type="ECO:0000313" key="3">
    <source>
        <dbReference type="Proteomes" id="UP001209168"/>
    </source>
</evidence>
<gene>
    <name evidence="2" type="ORF">ONT23_16965</name>
</gene>
<protein>
    <submittedName>
        <fullName evidence="2">Uncharacterized protein</fullName>
    </submittedName>
</protein>
<dbReference type="AlphaFoldDB" id="A0AAW5UR26"/>
<keyword evidence="1" id="KW-1133">Transmembrane helix</keyword>
<dbReference type="RefSeq" id="WP_264902835.1">
    <property type="nucleotide sequence ID" value="NZ_JAPDVH010000003.1"/>
</dbReference>
<feature type="non-terminal residue" evidence="2">
    <location>
        <position position="1"/>
    </location>
</feature>
<dbReference type="EMBL" id="JAPDVH010000003">
    <property type="protein sequence ID" value="MCW4157176.1"/>
    <property type="molecule type" value="Genomic_DNA"/>
</dbReference>
<keyword evidence="1" id="KW-0812">Transmembrane</keyword>
<name>A0AAW5UR26_9BACT</name>
<evidence type="ECO:0000256" key="1">
    <source>
        <dbReference type="SAM" id="Phobius"/>
    </source>
</evidence>
<proteinExistence type="predicted"/>